<dbReference type="RefSeq" id="WP_420243302.1">
    <property type="nucleotide sequence ID" value="NZ_BOPV01000001.1"/>
</dbReference>
<evidence type="ECO:0000313" key="3">
    <source>
        <dbReference type="Proteomes" id="UP000681075"/>
    </source>
</evidence>
<dbReference type="EMBL" id="BOPV01000001">
    <property type="protein sequence ID" value="GIL40193.1"/>
    <property type="molecule type" value="Genomic_DNA"/>
</dbReference>
<gene>
    <name evidence="2" type="ORF">TMPK1_24300</name>
</gene>
<organism evidence="2 3">
    <name type="scientific">Roseiterribacter gracilis</name>
    <dbReference type="NCBI Taxonomy" id="2812848"/>
    <lineage>
        <taxon>Bacteria</taxon>
        <taxon>Pseudomonadati</taxon>
        <taxon>Pseudomonadota</taxon>
        <taxon>Alphaproteobacteria</taxon>
        <taxon>Rhodospirillales</taxon>
        <taxon>Roseiterribacteraceae</taxon>
        <taxon>Roseiterribacter</taxon>
    </lineage>
</organism>
<feature type="compositionally biased region" description="Acidic residues" evidence="1">
    <location>
        <begin position="175"/>
        <end position="185"/>
    </location>
</feature>
<reference evidence="2" key="1">
    <citation type="submission" date="2021-02" db="EMBL/GenBank/DDBJ databases">
        <title>Genome sequence of Rhodospirillales sp. strain TMPK1 isolated from soil.</title>
        <authorList>
            <person name="Nakai R."/>
            <person name="Kusada H."/>
            <person name="Tamaki H."/>
        </authorList>
    </citation>
    <scope>NUCLEOTIDE SEQUENCE</scope>
    <source>
        <strain evidence="2">TMPK1</strain>
    </source>
</reference>
<accession>A0A8S8X9Q9</accession>
<dbReference type="InterPro" id="IPR036641">
    <property type="entry name" value="HPT_dom_sf"/>
</dbReference>
<keyword evidence="3" id="KW-1185">Reference proteome</keyword>
<protein>
    <recommendedName>
        <fullName evidence="4">HPt domain-containing protein</fullName>
    </recommendedName>
</protein>
<sequence>MSEKMMVQIIPPNHKLKAKAAGPNSMTKEQALGRAEAVVKSRAAEFHQVSIASIAMLADFWHATAKKPGEFDEKDVRTLAKMAHDLKGQGATFGYPLVTDVAASLFKLLDRPPLKHPAFKEVIEVHVSTLQVIIAHNMRGDGGGAGQALLKGVSAAGEKVINATPSLKGILGGEQPEDDEDDDDFDRFAPL</sequence>
<name>A0A8S8X9Q9_9PROT</name>
<dbReference type="SUPFAM" id="SSF47226">
    <property type="entry name" value="Histidine-containing phosphotransfer domain, HPT domain"/>
    <property type="match status" value="1"/>
</dbReference>
<dbReference type="AlphaFoldDB" id="A0A8S8X9Q9"/>
<evidence type="ECO:0008006" key="4">
    <source>
        <dbReference type="Google" id="ProtNLM"/>
    </source>
</evidence>
<evidence type="ECO:0000313" key="2">
    <source>
        <dbReference type="EMBL" id="GIL40193.1"/>
    </source>
</evidence>
<evidence type="ECO:0000256" key="1">
    <source>
        <dbReference type="SAM" id="MobiDB-lite"/>
    </source>
</evidence>
<proteinExistence type="predicted"/>
<dbReference type="Proteomes" id="UP000681075">
    <property type="component" value="Unassembled WGS sequence"/>
</dbReference>
<comment type="caution">
    <text evidence="2">The sequence shown here is derived from an EMBL/GenBank/DDBJ whole genome shotgun (WGS) entry which is preliminary data.</text>
</comment>
<feature type="region of interest" description="Disordered" evidence="1">
    <location>
        <begin position="166"/>
        <end position="191"/>
    </location>
</feature>
<dbReference type="GO" id="GO:0000160">
    <property type="term" value="P:phosphorelay signal transduction system"/>
    <property type="evidence" value="ECO:0007669"/>
    <property type="project" value="InterPro"/>
</dbReference>